<sequence>MQLKEAGLGQQAQRTARRRKLGAALKELREAAGIAVAQAAAAVTGDNSKVSRIETGRHRITPAELEALLDLYRVEEKRTRDWLIALASEARKNTWWRQYGQLFPGSSESLTLESEAEKISVFQAQLVPGLLQTPEYARAVLAGAPEPRTEETLDLYVDIRMQRQRLLQRDQPPQYHCIMLEGVIRQHLGGPKTMALQLRSLAAMSRLPHVTIQVVPFTQSVHASTSGSFNLYSYAPPMDFHVVHISHLGGALFMEQDDTVRKYQRAFQALQALAMSAEHSTSLMVSIADELEQE</sequence>
<evidence type="ECO:0000313" key="2">
    <source>
        <dbReference type="EMBL" id="MCQ8770665.1"/>
    </source>
</evidence>
<accession>A0A9X2LG88</accession>
<dbReference type="PROSITE" id="PS50943">
    <property type="entry name" value="HTH_CROC1"/>
    <property type="match status" value="1"/>
</dbReference>
<comment type="caution">
    <text evidence="2">The sequence shown here is derived from an EMBL/GenBank/DDBJ whole genome shotgun (WGS) entry which is preliminary data.</text>
</comment>
<proteinExistence type="predicted"/>
<dbReference type="AlphaFoldDB" id="A0A9X2LG88"/>
<gene>
    <name evidence="2" type="ORF">NQU55_12890</name>
</gene>
<dbReference type="SMART" id="SM00530">
    <property type="entry name" value="HTH_XRE"/>
    <property type="match status" value="1"/>
</dbReference>
<name>A0A9X2LG88_9ACTN</name>
<dbReference type="Proteomes" id="UP001142374">
    <property type="component" value="Unassembled WGS sequence"/>
</dbReference>
<dbReference type="InterPro" id="IPR043917">
    <property type="entry name" value="DUF5753"/>
</dbReference>
<dbReference type="Pfam" id="PF19054">
    <property type="entry name" value="DUF5753"/>
    <property type="match status" value="1"/>
</dbReference>
<dbReference type="SUPFAM" id="SSF47413">
    <property type="entry name" value="lambda repressor-like DNA-binding domains"/>
    <property type="match status" value="1"/>
</dbReference>
<organism evidence="2 3">
    <name type="scientific">Streptomyces telluris</name>
    <dbReference type="NCBI Taxonomy" id="2720021"/>
    <lineage>
        <taxon>Bacteria</taxon>
        <taxon>Bacillati</taxon>
        <taxon>Actinomycetota</taxon>
        <taxon>Actinomycetes</taxon>
        <taxon>Kitasatosporales</taxon>
        <taxon>Streptomycetaceae</taxon>
        <taxon>Streptomyces</taxon>
    </lineage>
</organism>
<dbReference type="EMBL" id="JANIID010000009">
    <property type="protein sequence ID" value="MCQ8770665.1"/>
    <property type="molecule type" value="Genomic_DNA"/>
</dbReference>
<dbReference type="RefSeq" id="WP_168092426.1">
    <property type="nucleotide sequence ID" value="NZ_JAATER010000072.1"/>
</dbReference>
<dbReference type="Gene3D" id="1.10.260.40">
    <property type="entry name" value="lambda repressor-like DNA-binding domains"/>
    <property type="match status" value="1"/>
</dbReference>
<keyword evidence="3" id="KW-1185">Reference proteome</keyword>
<reference evidence="2" key="1">
    <citation type="submission" date="2022-06" db="EMBL/GenBank/DDBJ databases">
        <title>WGS of actinobacteria.</title>
        <authorList>
            <person name="Thawai C."/>
        </authorList>
    </citation>
    <scope>NUCLEOTIDE SEQUENCE</scope>
    <source>
        <strain evidence="2">AA8</strain>
    </source>
</reference>
<evidence type="ECO:0000259" key="1">
    <source>
        <dbReference type="PROSITE" id="PS50943"/>
    </source>
</evidence>
<dbReference type="InterPro" id="IPR010982">
    <property type="entry name" value="Lambda_DNA-bd_dom_sf"/>
</dbReference>
<dbReference type="InterPro" id="IPR001387">
    <property type="entry name" value="Cro/C1-type_HTH"/>
</dbReference>
<protein>
    <submittedName>
        <fullName evidence="2">Helix-turn-helix domain-containing protein</fullName>
    </submittedName>
</protein>
<evidence type="ECO:0000313" key="3">
    <source>
        <dbReference type="Proteomes" id="UP001142374"/>
    </source>
</evidence>
<dbReference type="Pfam" id="PF13560">
    <property type="entry name" value="HTH_31"/>
    <property type="match status" value="1"/>
</dbReference>
<dbReference type="GO" id="GO:0003677">
    <property type="term" value="F:DNA binding"/>
    <property type="evidence" value="ECO:0007669"/>
    <property type="project" value="InterPro"/>
</dbReference>
<feature type="domain" description="HTH cro/C1-type" evidence="1">
    <location>
        <begin position="25"/>
        <end position="83"/>
    </location>
</feature>